<feature type="compositionally biased region" description="Gly residues" evidence="1">
    <location>
        <begin position="1"/>
        <end position="12"/>
    </location>
</feature>
<reference evidence="3" key="1">
    <citation type="submission" date="2018-02" db="EMBL/GenBank/DDBJ databases">
        <title>Genome sequence of Desulfocucumis palustris strain NAW-5.</title>
        <authorList>
            <person name="Watanabe M."/>
            <person name="Kojima H."/>
            <person name="Fukui M."/>
        </authorList>
    </citation>
    <scope>NUCLEOTIDE SEQUENCE [LARGE SCALE GENOMIC DNA]</scope>
    <source>
        <strain evidence="3">NAW-5</strain>
    </source>
</reference>
<name>A0A2L2XAX8_9FIRM</name>
<accession>A0A2L2XAX8</accession>
<sequence>MGYGFGSPGGRVQGPDKGKAPFGPGYKRPPARPVFGPWPWEYGAADSLHCPRCGYGPFPWPGARPAKDPPAEEPVLKNRWVCMRLDPCNRDCIFK</sequence>
<feature type="region of interest" description="Disordered" evidence="1">
    <location>
        <begin position="1"/>
        <end position="30"/>
    </location>
</feature>
<comment type="caution">
    <text evidence="2">The sequence shown here is derived from an EMBL/GenBank/DDBJ whole genome shotgun (WGS) entry which is preliminary data.</text>
</comment>
<evidence type="ECO:0000256" key="1">
    <source>
        <dbReference type="SAM" id="MobiDB-lite"/>
    </source>
</evidence>
<evidence type="ECO:0000313" key="3">
    <source>
        <dbReference type="Proteomes" id="UP000239549"/>
    </source>
</evidence>
<dbReference type="Proteomes" id="UP000239549">
    <property type="component" value="Unassembled WGS sequence"/>
</dbReference>
<keyword evidence="3" id="KW-1185">Reference proteome</keyword>
<evidence type="ECO:0000313" key="2">
    <source>
        <dbReference type="EMBL" id="GBF33134.1"/>
    </source>
</evidence>
<protein>
    <submittedName>
        <fullName evidence="2">Uncharacterized protein</fullName>
    </submittedName>
</protein>
<proteinExistence type="predicted"/>
<dbReference type="EMBL" id="BFAV01000073">
    <property type="protein sequence ID" value="GBF33134.1"/>
    <property type="molecule type" value="Genomic_DNA"/>
</dbReference>
<organism evidence="2 3">
    <name type="scientific">Desulfocucumis palustris</name>
    <dbReference type="NCBI Taxonomy" id="1898651"/>
    <lineage>
        <taxon>Bacteria</taxon>
        <taxon>Bacillati</taxon>
        <taxon>Bacillota</taxon>
        <taxon>Clostridia</taxon>
        <taxon>Eubacteriales</taxon>
        <taxon>Desulfocucumaceae</taxon>
        <taxon>Desulfocucumis</taxon>
    </lineage>
</organism>
<dbReference type="AlphaFoldDB" id="A0A2L2XAX8"/>
<gene>
    <name evidence="2" type="ORF">DCCM_2231</name>
</gene>